<accession>A0ABM1BY42</accession>
<name>A0ABM1BY42_LIMPO</name>
<protein>
    <submittedName>
        <fullName evidence="3">Uncharacterized protein LOC106474737</fullName>
    </submittedName>
</protein>
<organism evidence="2 3">
    <name type="scientific">Limulus polyphemus</name>
    <name type="common">Atlantic horseshoe crab</name>
    <dbReference type="NCBI Taxonomy" id="6850"/>
    <lineage>
        <taxon>Eukaryota</taxon>
        <taxon>Metazoa</taxon>
        <taxon>Ecdysozoa</taxon>
        <taxon>Arthropoda</taxon>
        <taxon>Chelicerata</taxon>
        <taxon>Merostomata</taxon>
        <taxon>Xiphosura</taxon>
        <taxon>Limulidae</taxon>
        <taxon>Limulus</taxon>
    </lineage>
</organism>
<feature type="non-terminal residue" evidence="3">
    <location>
        <position position="123"/>
    </location>
</feature>
<gene>
    <name evidence="3" type="primary">LOC106474737</name>
</gene>
<proteinExistence type="predicted"/>
<feature type="region of interest" description="Disordered" evidence="1">
    <location>
        <begin position="26"/>
        <end position="59"/>
    </location>
</feature>
<keyword evidence="2" id="KW-1185">Reference proteome</keyword>
<reference evidence="3" key="1">
    <citation type="submission" date="2025-08" db="UniProtKB">
        <authorList>
            <consortium name="RefSeq"/>
        </authorList>
    </citation>
    <scope>IDENTIFICATION</scope>
    <source>
        <tissue evidence="3">Muscle</tissue>
    </source>
</reference>
<sequence>MPQAPTPIMPVPTKPKLTFSIESLVGKDSNEGRAENRTFPAQQTNTRTSISESAPTYPATFPPARPVTVCLGQGEPISPYIYSSVSPAYPPVSPFFVGRESQYQVYPWLLAARQQRFLPPRLG</sequence>
<evidence type="ECO:0000256" key="1">
    <source>
        <dbReference type="SAM" id="MobiDB-lite"/>
    </source>
</evidence>
<dbReference type="GeneID" id="106474737"/>
<feature type="compositionally biased region" description="Polar residues" evidence="1">
    <location>
        <begin position="39"/>
        <end position="54"/>
    </location>
</feature>
<dbReference type="Proteomes" id="UP000694941">
    <property type="component" value="Unplaced"/>
</dbReference>
<dbReference type="RefSeq" id="XP_013790884.1">
    <property type="nucleotide sequence ID" value="XM_013935430.1"/>
</dbReference>
<evidence type="ECO:0000313" key="2">
    <source>
        <dbReference type="Proteomes" id="UP000694941"/>
    </source>
</evidence>
<evidence type="ECO:0000313" key="3">
    <source>
        <dbReference type="RefSeq" id="XP_013790884.1"/>
    </source>
</evidence>